<proteinExistence type="predicted"/>
<evidence type="ECO:0000313" key="1">
    <source>
        <dbReference type="EMBL" id="TCD65537.1"/>
    </source>
</evidence>
<protein>
    <submittedName>
        <fullName evidence="1">Uncharacterized protein</fullName>
    </submittedName>
</protein>
<sequence length="109" mass="11975">MTAPEIVERIDAEALIGDLRRDHGATKFTSSFRETLQIGKKGRDPFVAGASSTMRPQLIHGWRLRMKRADGMSNTRAAGSKLRDTAALNSRVQGLRVQTLCGGTTKYVD</sequence>
<keyword evidence="2" id="KW-1185">Reference proteome</keyword>
<comment type="caution">
    <text evidence="1">The sequence shown here is derived from an EMBL/GenBank/DDBJ whole genome shotgun (WGS) entry which is preliminary data.</text>
</comment>
<reference evidence="1 2" key="1">
    <citation type="submission" date="2018-11" db="EMBL/GenBank/DDBJ databases">
        <title>Genome assembly of Steccherinum ochraceum LE-BIN_3174, the white-rot fungus of the Steccherinaceae family (The Residual Polyporoid clade, Polyporales, Basidiomycota).</title>
        <authorList>
            <person name="Fedorova T.V."/>
            <person name="Glazunova O.A."/>
            <person name="Landesman E.O."/>
            <person name="Moiseenko K.V."/>
            <person name="Psurtseva N.V."/>
            <person name="Savinova O.S."/>
            <person name="Shakhova N.V."/>
            <person name="Tyazhelova T.V."/>
            <person name="Vasina D.V."/>
        </authorList>
    </citation>
    <scope>NUCLEOTIDE SEQUENCE [LARGE SCALE GENOMIC DNA]</scope>
    <source>
        <strain evidence="1 2">LE-BIN_3174</strain>
    </source>
</reference>
<gene>
    <name evidence="1" type="ORF">EIP91_002501</name>
</gene>
<dbReference type="AlphaFoldDB" id="A0A4V2MWA6"/>
<name>A0A4V2MWA6_9APHY</name>
<dbReference type="EMBL" id="RWJN01000175">
    <property type="protein sequence ID" value="TCD65537.1"/>
    <property type="molecule type" value="Genomic_DNA"/>
</dbReference>
<accession>A0A4V2MWA6</accession>
<evidence type="ECO:0000313" key="2">
    <source>
        <dbReference type="Proteomes" id="UP000292702"/>
    </source>
</evidence>
<dbReference type="Proteomes" id="UP000292702">
    <property type="component" value="Unassembled WGS sequence"/>
</dbReference>
<organism evidence="1 2">
    <name type="scientific">Steccherinum ochraceum</name>
    <dbReference type="NCBI Taxonomy" id="92696"/>
    <lineage>
        <taxon>Eukaryota</taxon>
        <taxon>Fungi</taxon>
        <taxon>Dikarya</taxon>
        <taxon>Basidiomycota</taxon>
        <taxon>Agaricomycotina</taxon>
        <taxon>Agaricomycetes</taxon>
        <taxon>Polyporales</taxon>
        <taxon>Steccherinaceae</taxon>
        <taxon>Steccherinum</taxon>
    </lineage>
</organism>